<protein>
    <submittedName>
        <fullName evidence="1">Uncharacterized protein</fullName>
    </submittedName>
</protein>
<dbReference type="Proteomes" id="UP000652198">
    <property type="component" value="Unassembled WGS sequence"/>
</dbReference>
<keyword evidence="2" id="KW-1185">Reference proteome</keyword>
<sequence length="283" mass="29818">MHTLTTAYASVPGQIHALDVLQNITVVSAIDFSAQAKQRNEQVTQIDSLHLVLIDYMQSLGALANNNLVQTSTDAQSVTTGLTALSKAKPDLGLTTGMISGVGDICTFLGDAVTAGYREEQLTTIIGKSEPAFQQLVAAEKQIVTEGVIKDLTNVEDRVKALAEVTHALQVNAKAEAMKSKLPQQSSTGVAGLDPKLQRSGAADIASLYLLQQAITNNLATLDLQIKAANAYVTALDKIASAHSVLYANRDNLLSKAGAKTAIAQLTPLIKEANTALQALKSV</sequence>
<organism evidence="1 2">
    <name type="scientific">Paraburkholderia solitsugae</name>
    <dbReference type="NCBI Taxonomy" id="2675748"/>
    <lineage>
        <taxon>Bacteria</taxon>
        <taxon>Pseudomonadati</taxon>
        <taxon>Pseudomonadota</taxon>
        <taxon>Betaproteobacteria</taxon>
        <taxon>Burkholderiales</taxon>
        <taxon>Burkholderiaceae</taxon>
        <taxon>Paraburkholderia</taxon>
    </lineage>
</organism>
<accession>A0ABX2C2K8</accession>
<dbReference type="EMBL" id="WOEY01000158">
    <property type="protein sequence ID" value="NPT47174.1"/>
    <property type="molecule type" value="Genomic_DNA"/>
</dbReference>
<reference evidence="1 2" key="1">
    <citation type="submission" date="2019-11" db="EMBL/GenBank/DDBJ databases">
        <title>Metabolism of dissolved organic matter in forest soils.</title>
        <authorList>
            <person name="Cyle K.T."/>
            <person name="Wilhelm R.C."/>
            <person name="Martinez C.E."/>
        </authorList>
    </citation>
    <scope>NUCLEOTIDE SEQUENCE [LARGE SCALE GENOMIC DNA]</scope>
    <source>
        <strain evidence="1 2">1N</strain>
    </source>
</reference>
<evidence type="ECO:0000313" key="1">
    <source>
        <dbReference type="EMBL" id="NPT47174.1"/>
    </source>
</evidence>
<name>A0ABX2C2K8_9BURK</name>
<gene>
    <name evidence="1" type="ORF">GNZ12_38970</name>
</gene>
<proteinExistence type="predicted"/>
<dbReference type="RefSeq" id="WP_172317676.1">
    <property type="nucleotide sequence ID" value="NZ_WOEY01000158.1"/>
</dbReference>
<evidence type="ECO:0000313" key="2">
    <source>
        <dbReference type="Proteomes" id="UP000652198"/>
    </source>
</evidence>
<comment type="caution">
    <text evidence="1">The sequence shown here is derived from an EMBL/GenBank/DDBJ whole genome shotgun (WGS) entry which is preliminary data.</text>
</comment>